<dbReference type="GeneID" id="77168406"/>
<evidence type="ECO:0000313" key="4">
    <source>
        <dbReference type="EMBL" id="SPC34215.1"/>
    </source>
</evidence>
<comment type="subcellular location">
    <subcellularLocation>
        <location evidence="1">Secreted</location>
    </subcellularLocation>
</comment>
<organism evidence="4 5">
    <name type="scientific">Candidatus Nitrosocaldus cavascurensis</name>
    <dbReference type="NCBI Taxonomy" id="2058097"/>
    <lineage>
        <taxon>Archaea</taxon>
        <taxon>Nitrososphaerota</taxon>
        <taxon>Nitrososphaeria</taxon>
        <taxon>Candidatus Nitrosocaldales</taxon>
        <taxon>Candidatus Nitrosocaldaceae</taxon>
        <taxon>Candidatus Nitrosocaldus</taxon>
    </lineage>
</organism>
<dbReference type="PRINTS" id="PR00313">
    <property type="entry name" value="CABNDNGRPT"/>
</dbReference>
<dbReference type="Pfam" id="PF00353">
    <property type="entry name" value="HemolysinCabind"/>
    <property type="match status" value="8"/>
</dbReference>
<dbReference type="InterPro" id="IPR001343">
    <property type="entry name" value="Hemolysn_Ca-bd"/>
</dbReference>
<dbReference type="GO" id="GO:0005509">
    <property type="term" value="F:calcium ion binding"/>
    <property type="evidence" value="ECO:0007669"/>
    <property type="project" value="InterPro"/>
</dbReference>
<evidence type="ECO:0000256" key="1">
    <source>
        <dbReference type="ARBA" id="ARBA00004613"/>
    </source>
</evidence>
<evidence type="ECO:0000256" key="2">
    <source>
        <dbReference type="ARBA" id="ARBA00022525"/>
    </source>
</evidence>
<gene>
    <name evidence="4" type="ORF">NCAV_1038</name>
</gene>
<evidence type="ECO:0000313" key="5">
    <source>
        <dbReference type="Proteomes" id="UP000236248"/>
    </source>
</evidence>
<dbReference type="AlphaFoldDB" id="A0A2K5ARG3"/>
<name>A0A2K5ARG3_9ARCH</name>
<evidence type="ECO:0000256" key="3">
    <source>
        <dbReference type="SAM" id="Phobius"/>
    </source>
</evidence>
<reference evidence="5" key="1">
    <citation type="submission" date="2018-01" db="EMBL/GenBank/DDBJ databases">
        <authorList>
            <person name="Kerou L M."/>
        </authorList>
    </citation>
    <scope>NUCLEOTIDE SEQUENCE [LARGE SCALE GENOMIC DNA]</scope>
    <source>
        <strain evidence="5">SCU2</strain>
    </source>
</reference>
<keyword evidence="5" id="KW-1185">Reference proteome</keyword>
<dbReference type="Gene3D" id="2.150.10.10">
    <property type="entry name" value="Serralysin-like metalloprotease, C-terminal"/>
    <property type="match status" value="1"/>
</dbReference>
<proteinExistence type="predicted"/>
<dbReference type="PANTHER" id="PTHR38340">
    <property type="entry name" value="S-LAYER PROTEIN"/>
    <property type="match status" value="1"/>
</dbReference>
<feature type="transmembrane region" description="Helical" evidence="3">
    <location>
        <begin position="17"/>
        <end position="37"/>
    </location>
</feature>
<accession>A0A2K5ARG3</accession>
<keyword evidence="3" id="KW-0812">Transmembrane</keyword>
<dbReference type="RefSeq" id="WP_148695194.1">
    <property type="nucleotide sequence ID" value="NZ_LT981265.1"/>
</dbReference>
<dbReference type="PANTHER" id="PTHR38340:SF1">
    <property type="entry name" value="S-LAYER PROTEIN"/>
    <property type="match status" value="1"/>
</dbReference>
<protein>
    <submittedName>
        <fullName evidence="4">Uncharacterized protein</fullName>
    </submittedName>
</protein>
<keyword evidence="3" id="KW-1133">Transmembrane helix</keyword>
<keyword evidence="2" id="KW-0964">Secreted</keyword>
<dbReference type="KEGG" id="ncv:NCAV_1038"/>
<feature type="transmembrane region" description="Helical" evidence="3">
    <location>
        <begin position="532"/>
        <end position="550"/>
    </location>
</feature>
<dbReference type="InterPro" id="IPR011049">
    <property type="entry name" value="Serralysin-like_metalloprot_C"/>
</dbReference>
<dbReference type="Proteomes" id="UP000236248">
    <property type="component" value="Chromosome NCAV"/>
</dbReference>
<dbReference type="EMBL" id="LT981265">
    <property type="protein sequence ID" value="SPC34215.1"/>
    <property type="molecule type" value="Genomic_DNA"/>
</dbReference>
<sequence length="560" mass="58094">MAENGGITRAEKRVTSATAITITITTILLLMVVSMTVTDGIRTVYAQSATITAECNGHTIERGNFDADGDDEVKVDGTVYNDGDTITLPSGTYTIRIATPSWPTPYNGTDDNDFIVGTSGDDYIFGRGEDDFIVGFGGNDYLYGDVVKGTDGADTLEGGDDILCGNDGDDYLYGDVIGGGNGNDTMTGGNDTLYGGKGNDNLFGDGIGGAYGDDTLTGGDDTLYGGEGDDWLEGDVIGGGDGDNTMTGGNDTLYGGKGSDRLYGDGIWGEDGDNTMTGGNDTLYGGKGSDRLYGDGIGGGVGNDTLTGGDDTLKGGDGDDYLYGDSIDGGPGVDKIQGGNDTLYGGKGNDKLFGDGIWGDADNDTAYGGNDVIDARDNVEDNDSIDGDYIILAESTTEGNQDICASDPEDTEVNCEYHDISGLATLTTDSATIPLGGSVQIIFNSSVDNPVKITNLRVITPTGNTCTYTGTLPIIVPSNPFTATYPDNFIDIDTGTDCDTSAVGEYTVVAETEVGDPITTNFNISFNVVPEAVVGAVGMVGTGFLSILLYRRLRGKSRKE</sequence>
<keyword evidence="3" id="KW-0472">Membrane</keyword>
<dbReference type="InterPro" id="IPR050557">
    <property type="entry name" value="RTX_toxin/Mannuronan_C5-epim"/>
</dbReference>
<dbReference type="GO" id="GO:0005576">
    <property type="term" value="C:extracellular region"/>
    <property type="evidence" value="ECO:0007669"/>
    <property type="project" value="UniProtKB-SubCell"/>
</dbReference>